<dbReference type="InterPro" id="IPR009075">
    <property type="entry name" value="AcylCo_DH/oxidase_C"/>
</dbReference>
<accession>A0A4Y9LXU7</accession>
<dbReference type="GO" id="GO:0050660">
    <property type="term" value="F:flavin adenine dinucleotide binding"/>
    <property type="evidence" value="ECO:0007669"/>
    <property type="project" value="InterPro"/>
</dbReference>
<dbReference type="GO" id="GO:0003995">
    <property type="term" value="F:acyl-CoA dehydrogenase activity"/>
    <property type="evidence" value="ECO:0007669"/>
    <property type="project" value="InterPro"/>
</dbReference>
<dbReference type="EMBL" id="SPQT01000007">
    <property type="protein sequence ID" value="TFV47704.1"/>
    <property type="molecule type" value="Genomic_DNA"/>
</dbReference>
<evidence type="ECO:0000256" key="1">
    <source>
        <dbReference type="ARBA" id="ARBA00001974"/>
    </source>
</evidence>
<keyword evidence="5" id="KW-1133">Transmembrane helix</keyword>
<comment type="cofactor">
    <cofactor evidence="1">
        <name>FAD</name>
        <dbReference type="ChEBI" id="CHEBI:57692"/>
    </cofactor>
</comment>
<keyword evidence="9" id="KW-1185">Reference proteome</keyword>
<comment type="similarity">
    <text evidence="2">Belongs to the acyl-CoA dehydrogenase family.</text>
</comment>
<dbReference type="Gene3D" id="1.10.540.10">
    <property type="entry name" value="Acyl-CoA dehydrogenase/oxidase, N-terminal domain"/>
    <property type="match status" value="1"/>
</dbReference>
<dbReference type="InterPro" id="IPR006089">
    <property type="entry name" value="Acyl-CoA_DH_CS"/>
</dbReference>
<dbReference type="InterPro" id="IPR036250">
    <property type="entry name" value="AcylCo_DH-like_C"/>
</dbReference>
<evidence type="ECO:0000256" key="2">
    <source>
        <dbReference type="ARBA" id="ARBA00009347"/>
    </source>
</evidence>
<dbReference type="SUPFAM" id="SSF56645">
    <property type="entry name" value="Acyl-CoA dehydrogenase NM domain-like"/>
    <property type="match status" value="1"/>
</dbReference>
<dbReference type="OrthoDB" id="8219064at2"/>
<dbReference type="PANTHER" id="PTHR43884:SF12">
    <property type="entry name" value="ISOVALERYL-COA DEHYDROGENASE, MITOCHONDRIAL-RELATED"/>
    <property type="match status" value="1"/>
</dbReference>
<keyword evidence="5" id="KW-0472">Membrane</keyword>
<reference evidence="8 9" key="1">
    <citation type="submission" date="2019-03" db="EMBL/GenBank/DDBJ databases">
        <title>Bradyrhizobium diversity isolated from nodules of Chamaecrista fasciculata.</title>
        <authorList>
            <person name="Klepa M.S."/>
            <person name="Urquiaga M.O."/>
            <person name="Hungria M."/>
            <person name="Delamuta J.R."/>
        </authorList>
    </citation>
    <scope>NUCLEOTIDE SEQUENCE [LARGE SCALE GENOMIC DNA]</scope>
    <source>
        <strain evidence="8 9">CNPSo 3448</strain>
    </source>
</reference>
<feature type="transmembrane region" description="Helical" evidence="5">
    <location>
        <begin position="220"/>
        <end position="238"/>
    </location>
</feature>
<evidence type="ECO:0000256" key="3">
    <source>
        <dbReference type="ARBA" id="ARBA00022630"/>
    </source>
</evidence>
<keyword evidence="5" id="KW-0812">Transmembrane</keyword>
<dbReference type="PANTHER" id="PTHR43884">
    <property type="entry name" value="ACYL-COA DEHYDROGENASE"/>
    <property type="match status" value="1"/>
</dbReference>
<evidence type="ECO:0000313" key="8">
    <source>
        <dbReference type="EMBL" id="TFV47704.1"/>
    </source>
</evidence>
<dbReference type="PROSITE" id="PS00073">
    <property type="entry name" value="ACYL_COA_DH_2"/>
    <property type="match status" value="1"/>
</dbReference>
<feature type="domain" description="Acyl-CoA dehydrogenase/oxidase N-terminal" evidence="7">
    <location>
        <begin position="20"/>
        <end position="114"/>
    </location>
</feature>
<evidence type="ECO:0000256" key="5">
    <source>
        <dbReference type="SAM" id="Phobius"/>
    </source>
</evidence>
<keyword evidence="4" id="KW-0274">FAD</keyword>
<keyword evidence="3" id="KW-0285">Flavoprotein</keyword>
<dbReference type="InterPro" id="IPR009100">
    <property type="entry name" value="AcylCoA_DH/oxidase_NM_dom_sf"/>
</dbReference>
<comment type="caution">
    <text evidence="8">The sequence shown here is derived from an EMBL/GenBank/DDBJ whole genome shotgun (WGS) entry which is preliminary data.</text>
</comment>
<evidence type="ECO:0000259" key="7">
    <source>
        <dbReference type="Pfam" id="PF02771"/>
    </source>
</evidence>
<dbReference type="Pfam" id="PF02771">
    <property type="entry name" value="Acyl-CoA_dh_N"/>
    <property type="match status" value="1"/>
</dbReference>
<evidence type="ECO:0000313" key="9">
    <source>
        <dbReference type="Proteomes" id="UP000297966"/>
    </source>
</evidence>
<protein>
    <submittedName>
        <fullName evidence="8">Acyl-CoA dehydrogenase</fullName>
    </submittedName>
</protein>
<feature type="domain" description="Acyl-CoA dehydrogenase/oxidase C-terminal" evidence="6">
    <location>
        <begin position="213"/>
        <end position="350"/>
    </location>
</feature>
<dbReference type="Pfam" id="PF00441">
    <property type="entry name" value="Acyl-CoA_dh_1"/>
    <property type="match status" value="1"/>
</dbReference>
<dbReference type="AlphaFoldDB" id="A0A4Y9LXU7"/>
<gene>
    <name evidence="8" type="ORF">E4K65_15850</name>
</gene>
<dbReference type="InterPro" id="IPR013786">
    <property type="entry name" value="AcylCoA_DH/ox_N"/>
</dbReference>
<dbReference type="Gene3D" id="1.20.140.10">
    <property type="entry name" value="Butyryl-CoA Dehydrogenase, subunit A, domain 3"/>
    <property type="match status" value="1"/>
</dbReference>
<organism evidence="8 9">
    <name type="scientific">Bradyrhizobium niftali</name>
    <dbReference type="NCBI Taxonomy" id="2560055"/>
    <lineage>
        <taxon>Bacteria</taxon>
        <taxon>Pseudomonadati</taxon>
        <taxon>Pseudomonadota</taxon>
        <taxon>Alphaproteobacteria</taxon>
        <taxon>Hyphomicrobiales</taxon>
        <taxon>Nitrobacteraceae</taxon>
        <taxon>Bradyrhizobium</taxon>
    </lineage>
</organism>
<proteinExistence type="inferred from homology"/>
<feature type="transmembrane region" description="Helical" evidence="5">
    <location>
        <begin position="258"/>
        <end position="277"/>
    </location>
</feature>
<evidence type="ECO:0000259" key="6">
    <source>
        <dbReference type="Pfam" id="PF00441"/>
    </source>
</evidence>
<dbReference type="SUPFAM" id="SSF47203">
    <property type="entry name" value="Acyl-CoA dehydrogenase C-terminal domain-like"/>
    <property type="match status" value="1"/>
</dbReference>
<sequence length="366" mass="38244">MQIARHNRHGRTGVDFARGESDEIIAETIGRFAADELRPRLREFEAARTVGESVRERFAALGFEALDIAEEAGGAGLGLLARVRTNRLLAEADAGAALALDRFAPAIYVIEAFGGVEPLKSLGMNLGQSDLRFALVTDPGAGDVAGVRVAGHVAWIPAAPADVLVGLGPQGAWVLKDGFAFEPVRGAALHAAGASAVRFDGTPILAWHDPMRAARALARIRIYYASLIWGVLSDAAGFSRSYALDRVAFGKPIAHHQALAFLIVDMYVAVARLGLLIEDAAMAIDAGEGRAVGAAAAAFVDAIEASRFVGPNGVQILGGHGFMRDFPVEKAMRDCRALGLLAGGCDSAREDAGAGLAATISERIAA</sequence>
<name>A0A4Y9LXU7_9BRAD</name>
<dbReference type="InterPro" id="IPR037069">
    <property type="entry name" value="AcylCoA_DH/ox_N_sf"/>
</dbReference>
<dbReference type="Proteomes" id="UP000297966">
    <property type="component" value="Unassembled WGS sequence"/>
</dbReference>
<evidence type="ECO:0000256" key="4">
    <source>
        <dbReference type="ARBA" id="ARBA00022827"/>
    </source>
</evidence>